<dbReference type="RefSeq" id="WP_157917395.1">
    <property type="nucleotide sequence ID" value="NZ_LT907975.1"/>
</dbReference>
<dbReference type="KEGG" id="pprf:DPRO_1520"/>
<dbReference type="Proteomes" id="UP000219215">
    <property type="component" value="Chromosome DPRO"/>
</dbReference>
<keyword evidence="3" id="KW-1185">Reference proteome</keyword>
<dbReference type="EMBL" id="LT907975">
    <property type="protein sequence ID" value="SOB58415.1"/>
    <property type="molecule type" value="Genomic_DNA"/>
</dbReference>
<dbReference type="OrthoDB" id="5456013at2"/>
<dbReference type="AlphaFoldDB" id="A0A2C8F8E0"/>
<keyword evidence="1" id="KW-0732">Signal</keyword>
<gene>
    <name evidence="2" type="ORF">DPRO_1520</name>
</gene>
<name>A0A2C8F8E0_9BACT</name>
<organism evidence="2 3">
    <name type="scientific">Pseudodesulfovibrio profundus</name>
    <dbReference type="NCBI Taxonomy" id="57320"/>
    <lineage>
        <taxon>Bacteria</taxon>
        <taxon>Pseudomonadati</taxon>
        <taxon>Thermodesulfobacteriota</taxon>
        <taxon>Desulfovibrionia</taxon>
        <taxon>Desulfovibrionales</taxon>
        <taxon>Desulfovibrionaceae</taxon>
    </lineage>
</organism>
<feature type="chain" id="PRO_5012745043" evidence="1">
    <location>
        <begin position="22"/>
        <end position="202"/>
    </location>
</feature>
<evidence type="ECO:0000313" key="2">
    <source>
        <dbReference type="EMBL" id="SOB58415.1"/>
    </source>
</evidence>
<proteinExistence type="predicted"/>
<sequence>MKKISMIVLVVLALMVSTAFAGPFPTTIAGLTLGEHMGNHQKYCETGEATPIPDMPFLKEVHFIPGAIPGVRGGSLTYANCDDVDMLMRVKIKFHDRSQHFFDKLYKKYEKAYGKPDSYEGDTFRNIIAWKWVFTRGDERMSILLMWSKKAEMRPGVSIKMTYDSVMENEYRCYMKQRDDEERRMGKHRNKKVRDLDDFVAR</sequence>
<accession>A0A2C8F8E0</accession>
<feature type="signal peptide" evidence="1">
    <location>
        <begin position="1"/>
        <end position="21"/>
    </location>
</feature>
<evidence type="ECO:0000256" key="1">
    <source>
        <dbReference type="SAM" id="SignalP"/>
    </source>
</evidence>
<reference evidence="3" key="1">
    <citation type="submission" date="2017-09" db="EMBL/GenBank/DDBJ databases">
        <authorList>
            <person name="Regsiter A."/>
            <person name="William W."/>
        </authorList>
    </citation>
    <scope>NUCLEOTIDE SEQUENCE [LARGE SCALE GENOMIC DNA]</scope>
    <source>
        <strain evidence="3">500-1</strain>
    </source>
</reference>
<protein>
    <submittedName>
        <fullName evidence="2">Uncharacterized protein</fullName>
    </submittedName>
</protein>
<evidence type="ECO:0000313" key="3">
    <source>
        <dbReference type="Proteomes" id="UP000219215"/>
    </source>
</evidence>